<dbReference type="AlphaFoldDB" id="A0A915PTG9"/>
<evidence type="ECO:0000256" key="1">
    <source>
        <dbReference type="SAM" id="SignalP"/>
    </source>
</evidence>
<sequence length="322" mass="38166">MWFFHRKIFVIQLSTLKALMIRLSRQNYDIVTVGCLNSGRAFYRYWAEQKEKVICYFHQYPVKDVSLNVSSENALKYITNKYKQSNITEAITPTLEDLRNFHYAALLEYPEYAKGIAGALFGLFFVRYDDFITDDLSGMYNGKMIWYDGTPVKTDFSSFYDPPFDPRINKSNCYRFMTWTSKDNDCYPKKCALGDHGWQGADGEVHCFSIAYKLSNYTEELYSIDDSLCDIQRKRRHISMYPATFRNKDEYQFIVEKLRDDLNTDQPIFYQYHTVLFGLWYFRGVGYRWNDFSQNSDFGFIDPNFSPQRNISQCYRFLAIPC</sequence>
<dbReference type="Proteomes" id="UP000887581">
    <property type="component" value="Unplaced"/>
</dbReference>
<evidence type="ECO:0000313" key="2">
    <source>
        <dbReference type="Proteomes" id="UP000887581"/>
    </source>
</evidence>
<proteinExistence type="predicted"/>
<evidence type="ECO:0000313" key="3">
    <source>
        <dbReference type="WBParaSite" id="sdigi.contig244.g6610.t1"/>
    </source>
</evidence>
<dbReference type="WBParaSite" id="sdigi.contig244.g6610.t1">
    <property type="protein sequence ID" value="sdigi.contig244.g6610.t1"/>
    <property type="gene ID" value="sdigi.contig244.g6610"/>
</dbReference>
<keyword evidence="2" id="KW-1185">Reference proteome</keyword>
<feature type="signal peptide" evidence="1">
    <location>
        <begin position="1"/>
        <end position="18"/>
    </location>
</feature>
<reference evidence="3" key="1">
    <citation type="submission" date="2022-11" db="UniProtKB">
        <authorList>
            <consortium name="WormBaseParasite"/>
        </authorList>
    </citation>
    <scope>IDENTIFICATION</scope>
</reference>
<protein>
    <submittedName>
        <fullName evidence="3">Uncharacterized protein</fullName>
    </submittedName>
</protein>
<name>A0A915PTG9_9BILA</name>
<feature type="chain" id="PRO_5037426396" evidence="1">
    <location>
        <begin position="19"/>
        <end position="322"/>
    </location>
</feature>
<organism evidence="2 3">
    <name type="scientific">Setaria digitata</name>
    <dbReference type="NCBI Taxonomy" id="48799"/>
    <lineage>
        <taxon>Eukaryota</taxon>
        <taxon>Metazoa</taxon>
        <taxon>Ecdysozoa</taxon>
        <taxon>Nematoda</taxon>
        <taxon>Chromadorea</taxon>
        <taxon>Rhabditida</taxon>
        <taxon>Spirurina</taxon>
        <taxon>Spiruromorpha</taxon>
        <taxon>Filarioidea</taxon>
        <taxon>Setariidae</taxon>
        <taxon>Setaria</taxon>
    </lineage>
</organism>
<keyword evidence="1" id="KW-0732">Signal</keyword>
<accession>A0A915PTG9</accession>